<dbReference type="Pfam" id="PF00486">
    <property type="entry name" value="Trans_reg_C"/>
    <property type="match status" value="1"/>
</dbReference>
<name>A0A9D0ZUR5_9FIRM</name>
<evidence type="ECO:0000256" key="9">
    <source>
        <dbReference type="PROSITE-ProRule" id="PRU01091"/>
    </source>
</evidence>
<evidence type="ECO:0000256" key="4">
    <source>
        <dbReference type="ARBA" id="ARBA00023015"/>
    </source>
</evidence>
<dbReference type="Gene3D" id="6.10.250.690">
    <property type="match status" value="1"/>
</dbReference>
<keyword evidence="3" id="KW-0902">Two-component regulatory system</keyword>
<dbReference type="SMART" id="SM00448">
    <property type="entry name" value="REC"/>
    <property type="match status" value="1"/>
</dbReference>
<comment type="function">
    <text evidence="7">May play the central regulatory role in sporulation. It may be an element of the effector pathway responsible for the activation of sporulation genes in response to nutritional stress. Spo0A may act in concert with spo0H (a sigma factor) to control the expression of some genes that are critical to the sporulation process.</text>
</comment>
<evidence type="ECO:0000256" key="1">
    <source>
        <dbReference type="ARBA" id="ARBA00018672"/>
    </source>
</evidence>
<dbReference type="GO" id="GO:0032993">
    <property type="term" value="C:protein-DNA complex"/>
    <property type="evidence" value="ECO:0007669"/>
    <property type="project" value="TreeGrafter"/>
</dbReference>
<dbReference type="Gene3D" id="3.40.50.2300">
    <property type="match status" value="1"/>
</dbReference>
<accession>A0A9D0ZUR5</accession>
<dbReference type="CDD" id="cd00383">
    <property type="entry name" value="trans_reg_C"/>
    <property type="match status" value="1"/>
</dbReference>
<keyword evidence="5 9" id="KW-0238">DNA-binding</keyword>
<evidence type="ECO:0000256" key="3">
    <source>
        <dbReference type="ARBA" id="ARBA00023012"/>
    </source>
</evidence>
<dbReference type="PROSITE" id="PS50110">
    <property type="entry name" value="RESPONSE_REGULATORY"/>
    <property type="match status" value="1"/>
</dbReference>
<organism evidence="12 13">
    <name type="scientific">Candidatus Limivivens merdigallinarum</name>
    <dbReference type="NCBI Taxonomy" id="2840859"/>
    <lineage>
        <taxon>Bacteria</taxon>
        <taxon>Bacillati</taxon>
        <taxon>Bacillota</taxon>
        <taxon>Clostridia</taxon>
        <taxon>Lachnospirales</taxon>
        <taxon>Lachnospiraceae</taxon>
        <taxon>Lachnospiraceae incertae sedis</taxon>
        <taxon>Candidatus Limivivens</taxon>
    </lineage>
</organism>
<sequence length="225" mass="25743">MPKRILVIEDEEAIRKVLRAFLEDAGYRVILAGDGMEGLEKYHEHVPDLVLLDLMLPRIDGFAVCQLLRKESRVPIIMLTALDDDVSQMKGFDLLADDYITKPFSMPLVVRRIEAVLRRTGQEHPAEGNVIRYKGLMLDIDSYTVLADGKGVALTTREFEILKLFLENQGRVLTRDYLLDSIWGYDYFGGEKVVNTHIKNIRKKLGNDYIETIRGVGYKIEKETP</sequence>
<dbReference type="SUPFAM" id="SSF52172">
    <property type="entry name" value="CheY-like"/>
    <property type="match status" value="1"/>
</dbReference>
<dbReference type="PANTHER" id="PTHR48111:SF32">
    <property type="entry name" value="STAGE 0 SPORULATION PROTEIN A HOMOLOG"/>
    <property type="match status" value="1"/>
</dbReference>
<evidence type="ECO:0000259" key="10">
    <source>
        <dbReference type="PROSITE" id="PS50110"/>
    </source>
</evidence>
<dbReference type="InterPro" id="IPR036388">
    <property type="entry name" value="WH-like_DNA-bd_sf"/>
</dbReference>
<feature type="DNA-binding region" description="OmpR/PhoB-type" evidence="9">
    <location>
        <begin position="128"/>
        <end position="222"/>
    </location>
</feature>
<dbReference type="InterPro" id="IPR011006">
    <property type="entry name" value="CheY-like_superfamily"/>
</dbReference>
<evidence type="ECO:0000256" key="2">
    <source>
        <dbReference type="ARBA" id="ARBA00022553"/>
    </source>
</evidence>
<dbReference type="InterPro" id="IPR001867">
    <property type="entry name" value="OmpR/PhoB-type_DNA-bd"/>
</dbReference>
<dbReference type="Gene3D" id="1.10.10.10">
    <property type="entry name" value="Winged helix-like DNA-binding domain superfamily/Winged helix DNA-binding domain"/>
    <property type="match status" value="1"/>
</dbReference>
<dbReference type="PROSITE" id="PS51755">
    <property type="entry name" value="OMPR_PHOB"/>
    <property type="match status" value="1"/>
</dbReference>
<evidence type="ECO:0000256" key="6">
    <source>
        <dbReference type="ARBA" id="ARBA00023163"/>
    </source>
</evidence>
<feature type="modified residue" description="4-aspartylphosphate" evidence="8">
    <location>
        <position position="53"/>
    </location>
</feature>
<evidence type="ECO:0000313" key="13">
    <source>
        <dbReference type="Proteomes" id="UP000886886"/>
    </source>
</evidence>
<evidence type="ECO:0000256" key="8">
    <source>
        <dbReference type="PROSITE-ProRule" id="PRU00169"/>
    </source>
</evidence>
<dbReference type="FunFam" id="3.40.50.2300:FF:000001">
    <property type="entry name" value="DNA-binding response regulator PhoB"/>
    <property type="match status" value="1"/>
</dbReference>
<dbReference type="GO" id="GO:0005829">
    <property type="term" value="C:cytosol"/>
    <property type="evidence" value="ECO:0007669"/>
    <property type="project" value="TreeGrafter"/>
</dbReference>
<comment type="caution">
    <text evidence="12">The sequence shown here is derived from an EMBL/GenBank/DDBJ whole genome shotgun (WGS) entry which is preliminary data.</text>
</comment>
<dbReference type="GO" id="GO:0006355">
    <property type="term" value="P:regulation of DNA-templated transcription"/>
    <property type="evidence" value="ECO:0007669"/>
    <property type="project" value="InterPro"/>
</dbReference>
<dbReference type="FunFam" id="1.10.10.10:FF:000018">
    <property type="entry name" value="DNA-binding response regulator ResD"/>
    <property type="match status" value="1"/>
</dbReference>
<keyword evidence="2 8" id="KW-0597">Phosphoprotein</keyword>
<reference evidence="12" key="1">
    <citation type="submission" date="2020-10" db="EMBL/GenBank/DDBJ databases">
        <authorList>
            <person name="Gilroy R."/>
        </authorList>
    </citation>
    <scope>NUCLEOTIDE SEQUENCE</scope>
    <source>
        <strain evidence="12">ChiSjej3B21-11622</strain>
    </source>
</reference>
<feature type="domain" description="Response regulatory" evidence="10">
    <location>
        <begin position="4"/>
        <end position="117"/>
    </location>
</feature>
<evidence type="ECO:0000256" key="7">
    <source>
        <dbReference type="ARBA" id="ARBA00024867"/>
    </source>
</evidence>
<dbReference type="InterPro" id="IPR039420">
    <property type="entry name" value="WalR-like"/>
</dbReference>
<dbReference type="AlphaFoldDB" id="A0A9D0ZUR5"/>
<evidence type="ECO:0000313" key="12">
    <source>
        <dbReference type="EMBL" id="HIQ96114.1"/>
    </source>
</evidence>
<dbReference type="CDD" id="cd17574">
    <property type="entry name" value="REC_OmpR"/>
    <property type="match status" value="1"/>
</dbReference>
<evidence type="ECO:0000256" key="5">
    <source>
        <dbReference type="ARBA" id="ARBA00023125"/>
    </source>
</evidence>
<dbReference type="EMBL" id="DVFT01000091">
    <property type="protein sequence ID" value="HIQ96114.1"/>
    <property type="molecule type" value="Genomic_DNA"/>
</dbReference>
<proteinExistence type="predicted"/>
<protein>
    <recommendedName>
        <fullName evidence="1">Stage 0 sporulation protein A homolog</fullName>
    </recommendedName>
</protein>
<dbReference type="PANTHER" id="PTHR48111">
    <property type="entry name" value="REGULATOR OF RPOS"/>
    <property type="match status" value="1"/>
</dbReference>
<dbReference type="Proteomes" id="UP000886886">
    <property type="component" value="Unassembled WGS sequence"/>
</dbReference>
<reference evidence="12" key="2">
    <citation type="journal article" date="2021" name="PeerJ">
        <title>Extensive microbial diversity within the chicken gut microbiome revealed by metagenomics and culture.</title>
        <authorList>
            <person name="Gilroy R."/>
            <person name="Ravi A."/>
            <person name="Getino M."/>
            <person name="Pursley I."/>
            <person name="Horton D.L."/>
            <person name="Alikhan N.F."/>
            <person name="Baker D."/>
            <person name="Gharbi K."/>
            <person name="Hall N."/>
            <person name="Watson M."/>
            <person name="Adriaenssens E.M."/>
            <person name="Foster-Nyarko E."/>
            <person name="Jarju S."/>
            <person name="Secka A."/>
            <person name="Antonio M."/>
            <person name="Oren A."/>
            <person name="Chaudhuri R.R."/>
            <person name="La Ragione R."/>
            <person name="Hildebrand F."/>
            <person name="Pallen M.J."/>
        </authorList>
    </citation>
    <scope>NUCLEOTIDE SEQUENCE</scope>
    <source>
        <strain evidence="12">ChiSjej3B21-11622</strain>
    </source>
</reference>
<feature type="domain" description="OmpR/PhoB-type" evidence="11">
    <location>
        <begin position="128"/>
        <end position="222"/>
    </location>
</feature>
<dbReference type="InterPro" id="IPR001789">
    <property type="entry name" value="Sig_transdc_resp-reg_receiver"/>
</dbReference>
<dbReference type="Pfam" id="PF00072">
    <property type="entry name" value="Response_reg"/>
    <property type="match status" value="1"/>
</dbReference>
<keyword evidence="6" id="KW-0804">Transcription</keyword>
<gene>
    <name evidence="12" type="ORF">IAB26_06095</name>
</gene>
<keyword evidence="4" id="KW-0805">Transcription regulation</keyword>
<dbReference type="SMART" id="SM00862">
    <property type="entry name" value="Trans_reg_C"/>
    <property type="match status" value="1"/>
</dbReference>
<dbReference type="GO" id="GO:0000156">
    <property type="term" value="F:phosphorelay response regulator activity"/>
    <property type="evidence" value="ECO:0007669"/>
    <property type="project" value="TreeGrafter"/>
</dbReference>
<dbReference type="GO" id="GO:0000976">
    <property type="term" value="F:transcription cis-regulatory region binding"/>
    <property type="evidence" value="ECO:0007669"/>
    <property type="project" value="TreeGrafter"/>
</dbReference>
<evidence type="ECO:0000259" key="11">
    <source>
        <dbReference type="PROSITE" id="PS51755"/>
    </source>
</evidence>